<sequence length="888" mass="97607">MPSGVRLSGGPVLTDNEASMLESDVSSVIDISDRFEVSDTEDEWRETQKYRMPDGGKTRLHLRTKEPLSPSARHVPKSPGRSGKRDSTPTTPKSPHVTTNGHSPAASMSYPGTNWHERNLSRESISDGDLGPNLSRAGSIYTLGRASFTGQLAQLTSMRLPDASSLAKRISSLSSAAEAAKALSDASEQIRLWISKASDVLDGLNADDDVEWAAAGSREGIEEVDNTITKFQRLVEVYILSIEELQMRQDIVSLSADDIKGNVGQMETILGSWKKIKDTLKNVKEQVEIAMEWEELWNKVLGEVAQEMDGLNHMVFEMEEMRHQGHESVLSSRDSIDISELETILEEQPGRGKSAANHRHSLPQLSPNSPAIATPPTANGSKEDSSLLALFARMQPLRAALDFLPMRLSAWEQRGNMHFPNATVDLEQRLKQLEEQWKKLEADAESLRRELGEDRWIMVFRNAGRQAMKMCESITRSFEKLKAAVDSNERHVDPSSVNERVLNYEQKKRHYGPAIQRVLAIIDRGVLDRLTVNGEILRLQSDMKRRWSALQAEMVDMDLVVEEMRTENDAKEKQDKHLRDSVSTVISSERSIRSSLMDTPGSSPASSVVGGSRKGSFGSRTPTPLTNIKTRDSSNPRIRLSSGSSMPRRSLLPRSSFADLNSPSPKSSIPTPAIAPVPRGPAWPARPEATQDPSKGRWTRLAKNEDKGFRPLSAFEPSPYAKAPVTPKTNYLRAGSKTYTTPLASDRRHVSAPTPSAPSSIPRPTTVMGTATSSRKSSLPVRSITPSKAASHRTLNSKKSAPTLRPSSRFASGRRNSLLPPIPAVPTGGVDGNEADNESPSHHKVRPPSALASGRRSSLMPNRARSRLSESTGSQALSGAEKPKWRGT</sequence>
<dbReference type="Proteomes" id="UP000016933">
    <property type="component" value="Unassembled WGS sequence"/>
</dbReference>
<feature type="coiled-coil region" evidence="1">
    <location>
        <begin position="423"/>
        <end position="450"/>
    </location>
</feature>
<feature type="compositionally biased region" description="Low complexity" evidence="2">
    <location>
        <begin position="600"/>
        <end position="611"/>
    </location>
</feature>
<evidence type="ECO:0000313" key="4">
    <source>
        <dbReference type="Proteomes" id="UP000016933"/>
    </source>
</evidence>
<dbReference type="GO" id="GO:0005938">
    <property type="term" value="C:cell cortex"/>
    <property type="evidence" value="ECO:0007669"/>
    <property type="project" value="TreeGrafter"/>
</dbReference>
<dbReference type="EMBL" id="KB446541">
    <property type="protein sequence ID" value="EME42665.1"/>
    <property type="molecule type" value="Genomic_DNA"/>
</dbReference>
<dbReference type="InterPro" id="IPR013889">
    <property type="entry name" value="Karyogamy_KAR9"/>
</dbReference>
<feature type="region of interest" description="Disordered" evidence="2">
    <location>
        <begin position="348"/>
        <end position="380"/>
    </location>
</feature>
<feature type="compositionally biased region" description="Low complexity" evidence="2">
    <location>
        <begin position="639"/>
        <end position="656"/>
    </location>
</feature>
<feature type="compositionally biased region" description="Polar residues" evidence="2">
    <location>
        <begin position="767"/>
        <end position="777"/>
    </location>
</feature>
<feature type="compositionally biased region" description="Basic and acidic residues" evidence="2">
    <location>
        <begin position="567"/>
        <end position="580"/>
    </location>
</feature>
<dbReference type="PANTHER" id="PTHR37271:SF1">
    <property type="entry name" value="KARYOGAMY PROTEIN KAR9"/>
    <property type="match status" value="1"/>
</dbReference>
<feature type="compositionally biased region" description="Polar residues" evidence="2">
    <location>
        <begin position="363"/>
        <end position="380"/>
    </location>
</feature>
<evidence type="ECO:0000256" key="1">
    <source>
        <dbReference type="SAM" id="Coils"/>
    </source>
</evidence>
<dbReference type="STRING" id="675120.N1PM95"/>
<dbReference type="OMA" id="MCESITR"/>
<feature type="region of interest" description="Disordered" evidence="2">
    <location>
        <begin position="567"/>
        <end position="698"/>
    </location>
</feature>
<dbReference type="GO" id="GO:0030473">
    <property type="term" value="P:nuclear migration along microtubule"/>
    <property type="evidence" value="ECO:0007669"/>
    <property type="project" value="TreeGrafter"/>
</dbReference>
<dbReference type="PANTHER" id="PTHR37271">
    <property type="entry name" value="KARYOGAMY PROTEIN KAR9"/>
    <property type="match status" value="1"/>
</dbReference>
<dbReference type="GO" id="GO:0051293">
    <property type="term" value="P:establishment of spindle localization"/>
    <property type="evidence" value="ECO:0007669"/>
    <property type="project" value="TreeGrafter"/>
</dbReference>
<accession>N1PM95</accession>
<dbReference type="Pfam" id="PF08580">
    <property type="entry name" value="KAR9"/>
    <property type="match status" value="1"/>
</dbReference>
<dbReference type="OrthoDB" id="5559380at2759"/>
<evidence type="ECO:0000313" key="3">
    <source>
        <dbReference type="EMBL" id="EME42665.1"/>
    </source>
</evidence>
<dbReference type="AlphaFoldDB" id="N1PM95"/>
<reference evidence="4" key="1">
    <citation type="journal article" date="2012" name="PLoS Genet.">
        <title>The genomes of the fungal plant pathogens Cladosporium fulvum and Dothistroma septosporum reveal adaptation to different hosts and lifestyles but also signatures of common ancestry.</title>
        <authorList>
            <person name="de Wit P.J.G.M."/>
            <person name="van der Burgt A."/>
            <person name="Oekmen B."/>
            <person name="Stergiopoulos I."/>
            <person name="Abd-Elsalam K.A."/>
            <person name="Aerts A.L."/>
            <person name="Bahkali A.H."/>
            <person name="Beenen H.G."/>
            <person name="Chettri P."/>
            <person name="Cox M.P."/>
            <person name="Datema E."/>
            <person name="de Vries R.P."/>
            <person name="Dhillon B."/>
            <person name="Ganley A.R."/>
            <person name="Griffiths S.A."/>
            <person name="Guo Y."/>
            <person name="Hamelin R.C."/>
            <person name="Henrissat B."/>
            <person name="Kabir M.S."/>
            <person name="Jashni M.K."/>
            <person name="Kema G."/>
            <person name="Klaubauf S."/>
            <person name="Lapidus A."/>
            <person name="Levasseur A."/>
            <person name="Lindquist E."/>
            <person name="Mehrabi R."/>
            <person name="Ohm R.A."/>
            <person name="Owen T.J."/>
            <person name="Salamov A."/>
            <person name="Schwelm A."/>
            <person name="Schijlen E."/>
            <person name="Sun H."/>
            <person name="van den Burg H.A."/>
            <person name="van Ham R.C.H.J."/>
            <person name="Zhang S."/>
            <person name="Goodwin S.B."/>
            <person name="Grigoriev I.V."/>
            <person name="Collemare J."/>
            <person name="Bradshaw R.E."/>
        </authorList>
    </citation>
    <scope>NUCLEOTIDE SEQUENCE [LARGE SCALE GENOMIC DNA]</scope>
    <source>
        <strain evidence="4">NZE10 / CBS 128990</strain>
    </source>
</reference>
<feature type="region of interest" description="Disordered" evidence="2">
    <location>
        <begin position="1"/>
        <end position="115"/>
    </location>
</feature>
<reference evidence="3 4" key="2">
    <citation type="journal article" date="2012" name="PLoS Pathog.">
        <title>Diverse lifestyles and strategies of plant pathogenesis encoded in the genomes of eighteen Dothideomycetes fungi.</title>
        <authorList>
            <person name="Ohm R.A."/>
            <person name="Feau N."/>
            <person name="Henrissat B."/>
            <person name="Schoch C.L."/>
            <person name="Horwitz B.A."/>
            <person name="Barry K.W."/>
            <person name="Condon B.J."/>
            <person name="Copeland A.C."/>
            <person name="Dhillon B."/>
            <person name="Glaser F."/>
            <person name="Hesse C.N."/>
            <person name="Kosti I."/>
            <person name="LaButti K."/>
            <person name="Lindquist E.A."/>
            <person name="Lucas S."/>
            <person name="Salamov A.A."/>
            <person name="Bradshaw R.E."/>
            <person name="Ciuffetti L."/>
            <person name="Hamelin R.C."/>
            <person name="Kema G.H.J."/>
            <person name="Lawrence C."/>
            <person name="Scott J.A."/>
            <person name="Spatafora J.W."/>
            <person name="Turgeon B.G."/>
            <person name="de Wit P.J.G.M."/>
            <person name="Zhong S."/>
            <person name="Goodwin S.B."/>
            <person name="Grigoriev I.V."/>
        </authorList>
    </citation>
    <scope>NUCLEOTIDE SEQUENCE [LARGE SCALE GENOMIC DNA]</scope>
    <source>
        <strain evidence="4">NZE10 / CBS 128990</strain>
    </source>
</reference>
<feature type="region of interest" description="Disordered" evidence="2">
    <location>
        <begin position="739"/>
        <end position="888"/>
    </location>
</feature>
<dbReference type="HOGENOM" id="CLU_005577_1_0_1"/>
<feature type="compositionally biased region" description="Low complexity" evidence="2">
    <location>
        <begin position="751"/>
        <end position="766"/>
    </location>
</feature>
<dbReference type="GO" id="GO:0043332">
    <property type="term" value="C:mating projection tip"/>
    <property type="evidence" value="ECO:0007669"/>
    <property type="project" value="TreeGrafter"/>
</dbReference>
<feature type="compositionally biased region" description="Basic and acidic residues" evidence="2">
    <location>
        <begin position="45"/>
        <end position="57"/>
    </location>
</feature>
<feature type="compositionally biased region" description="Polar residues" evidence="2">
    <location>
        <begin position="658"/>
        <end position="670"/>
    </location>
</feature>
<proteinExistence type="predicted"/>
<dbReference type="GO" id="GO:0005816">
    <property type="term" value="C:spindle pole body"/>
    <property type="evidence" value="ECO:0007669"/>
    <property type="project" value="TreeGrafter"/>
</dbReference>
<keyword evidence="4" id="KW-1185">Reference proteome</keyword>
<keyword evidence="1" id="KW-0175">Coiled coil</keyword>
<feature type="compositionally biased region" description="Polar residues" evidence="2">
    <location>
        <begin position="618"/>
        <end position="628"/>
    </location>
</feature>
<gene>
    <name evidence="3" type="ORF">DOTSEDRAFT_73480</name>
</gene>
<feature type="compositionally biased region" description="Polar residues" evidence="2">
    <location>
        <begin position="784"/>
        <end position="810"/>
    </location>
</feature>
<feature type="compositionally biased region" description="Polar residues" evidence="2">
    <location>
        <begin position="88"/>
        <end position="102"/>
    </location>
</feature>
<name>N1PM95_DOTSN</name>
<dbReference type="GO" id="GO:0031578">
    <property type="term" value="P:mitotic spindle orientation checkpoint signaling"/>
    <property type="evidence" value="ECO:0007669"/>
    <property type="project" value="TreeGrafter"/>
</dbReference>
<evidence type="ECO:0000256" key="2">
    <source>
        <dbReference type="SAM" id="MobiDB-lite"/>
    </source>
</evidence>
<feature type="compositionally biased region" description="Polar residues" evidence="2">
    <location>
        <begin position="581"/>
        <end position="597"/>
    </location>
</feature>
<organism evidence="3 4">
    <name type="scientific">Dothistroma septosporum (strain NZE10 / CBS 128990)</name>
    <name type="common">Red band needle blight fungus</name>
    <name type="synonym">Mycosphaerella pini</name>
    <dbReference type="NCBI Taxonomy" id="675120"/>
    <lineage>
        <taxon>Eukaryota</taxon>
        <taxon>Fungi</taxon>
        <taxon>Dikarya</taxon>
        <taxon>Ascomycota</taxon>
        <taxon>Pezizomycotina</taxon>
        <taxon>Dothideomycetes</taxon>
        <taxon>Dothideomycetidae</taxon>
        <taxon>Mycosphaerellales</taxon>
        <taxon>Mycosphaerellaceae</taxon>
        <taxon>Dothistroma</taxon>
    </lineage>
</organism>
<evidence type="ECO:0008006" key="5">
    <source>
        <dbReference type="Google" id="ProtNLM"/>
    </source>
</evidence>
<dbReference type="eggNOG" id="ENOG502QUB2">
    <property type="taxonomic scope" value="Eukaryota"/>
</dbReference>
<protein>
    <recommendedName>
        <fullName evidence="5">Karyogamy protein</fullName>
    </recommendedName>
</protein>